<dbReference type="EMBL" id="RUTY01000029">
    <property type="protein sequence ID" value="MLE32449.1"/>
    <property type="molecule type" value="Genomic_DNA"/>
</dbReference>
<evidence type="ECO:0000256" key="1">
    <source>
        <dbReference type="SAM" id="MobiDB-lite"/>
    </source>
</evidence>
<dbReference type="Proteomes" id="UP000885317">
    <property type="component" value="Unassembled WGS sequence"/>
</dbReference>
<accession>A0A3R0UFJ6</accession>
<organism evidence="2">
    <name type="scientific">Salmonella enterica</name>
    <name type="common">Salmonella choleraesuis</name>
    <dbReference type="NCBI Taxonomy" id="28901"/>
    <lineage>
        <taxon>Bacteria</taxon>
        <taxon>Pseudomonadati</taxon>
        <taxon>Pseudomonadota</taxon>
        <taxon>Gammaproteobacteria</taxon>
        <taxon>Enterobacterales</taxon>
        <taxon>Enterobacteriaceae</taxon>
        <taxon>Salmonella</taxon>
    </lineage>
</organism>
<dbReference type="AlphaFoldDB" id="A0A3R0UFJ6"/>
<name>A0A3R0UFJ6_SALER</name>
<protein>
    <submittedName>
        <fullName evidence="2">Uncharacterized protein</fullName>
    </submittedName>
</protein>
<sequence>MTNPATASIETTQAAIKARWGFDSRKTDLSFNDSISMEQVVEHLTETYSAFHKAFACAKAKILHLKQRMQNATLHNFIARLMPCKNQVSRAHRSTAKSTKNSSSSDSSDGSDPDPETLLSDFITPLTNSIIPKAFFAHISITEVAK</sequence>
<evidence type="ECO:0000313" key="2">
    <source>
        <dbReference type="EMBL" id="MLE32449.1"/>
    </source>
</evidence>
<proteinExistence type="predicted"/>
<feature type="region of interest" description="Disordered" evidence="1">
    <location>
        <begin position="88"/>
        <end position="114"/>
    </location>
</feature>
<reference evidence="2" key="1">
    <citation type="submission" date="2018-10" db="EMBL/GenBank/DDBJ databases">
        <authorList>
            <consortium name="PulseNet: The National Subtyping Network for Foodborne Disease Surveillance"/>
            <person name="Tarr C.L."/>
            <person name="Trees E."/>
            <person name="Katz L.S."/>
            <person name="Carleton-Romer H.A."/>
            <person name="Stroika S."/>
            <person name="Kucerova Z."/>
            <person name="Roache K.F."/>
            <person name="Sabol A.L."/>
            <person name="Besser J."/>
            <person name="Gerner-Smidt P."/>
        </authorList>
    </citation>
    <scope>NUCLEOTIDE SEQUENCE [LARGE SCALE GENOMIC DNA]</scope>
    <source>
        <strain evidence="2">PNUSAS056479</strain>
    </source>
</reference>
<comment type="caution">
    <text evidence="2">The sequence shown here is derived from an EMBL/GenBank/DDBJ whole genome shotgun (WGS) entry which is preliminary data.</text>
</comment>
<gene>
    <name evidence="2" type="ORF">EBH50_21385</name>
</gene>